<dbReference type="AlphaFoldDB" id="A0A0C3FUG4"/>
<evidence type="ECO:0000259" key="1">
    <source>
        <dbReference type="Pfam" id="PF24626"/>
    </source>
</evidence>
<dbReference type="STRING" id="765440.A0A0C3FUG4"/>
<evidence type="ECO:0000313" key="2">
    <source>
        <dbReference type="EMBL" id="KIM88040.1"/>
    </source>
</evidence>
<dbReference type="OrthoDB" id="3268967at2759"/>
<dbReference type="EMBL" id="KN832978">
    <property type="protein sequence ID" value="KIM88040.1"/>
    <property type="molecule type" value="Genomic_DNA"/>
</dbReference>
<gene>
    <name evidence="2" type="ORF">PILCRDRAFT_62841</name>
</gene>
<dbReference type="InterPro" id="IPR056924">
    <property type="entry name" value="SH3_Tf2-1"/>
</dbReference>
<protein>
    <recommendedName>
        <fullName evidence="1">Tf2-1-like SH3-like domain-containing protein</fullName>
    </recommendedName>
</protein>
<dbReference type="HOGENOM" id="CLU_180976_0_0_1"/>
<reference evidence="3" key="2">
    <citation type="submission" date="2015-01" db="EMBL/GenBank/DDBJ databases">
        <title>Evolutionary Origins and Diversification of the Mycorrhizal Mutualists.</title>
        <authorList>
            <consortium name="DOE Joint Genome Institute"/>
            <consortium name="Mycorrhizal Genomics Consortium"/>
            <person name="Kohler A."/>
            <person name="Kuo A."/>
            <person name="Nagy L.G."/>
            <person name="Floudas D."/>
            <person name="Copeland A."/>
            <person name="Barry K.W."/>
            <person name="Cichocki N."/>
            <person name="Veneault-Fourrey C."/>
            <person name="LaButti K."/>
            <person name="Lindquist E.A."/>
            <person name="Lipzen A."/>
            <person name="Lundell T."/>
            <person name="Morin E."/>
            <person name="Murat C."/>
            <person name="Riley R."/>
            <person name="Ohm R."/>
            <person name="Sun H."/>
            <person name="Tunlid A."/>
            <person name="Henrissat B."/>
            <person name="Grigoriev I.V."/>
            <person name="Hibbett D.S."/>
            <person name="Martin F."/>
        </authorList>
    </citation>
    <scope>NUCLEOTIDE SEQUENCE [LARGE SCALE GENOMIC DNA]</scope>
    <source>
        <strain evidence="3">F 1598</strain>
    </source>
</reference>
<dbReference type="InParanoid" id="A0A0C3FUG4"/>
<accession>A0A0C3FUG4</accession>
<feature type="non-terminal residue" evidence="2">
    <location>
        <position position="1"/>
    </location>
</feature>
<evidence type="ECO:0000313" key="3">
    <source>
        <dbReference type="Proteomes" id="UP000054166"/>
    </source>
</evidence>
<feature type="domain" description="Tf2-1-like SH3-like" evidence="1">
    <location>
        <begin position="2"/>
        <end position="45"/>
    </location>
</feature>
<proteinExistence type="predicted"/>
<name>A0A0C3FUG4_PILCF</name>
<keyword evidence="3" id="KW-1185">Reference proteome</keyword>
<dbReference type="Pfam" id="PF24626">
    <property type="entry name" value="SH3_Tf2-1"/>
    <property type="match status" value="1"/>
</dbReference>
<organism evidence="2 3">
    <name type="scientific">Piloderma croceum (strain F 1598)</name>
    <dbReference type="NCBI Taxonomy" id="765440"/>
    <lineage>
        <taxon>Eukaryota</taxon>
        <taxon>Fungi</taxon>
        <taxon>Dikarya</taxon>
        <taxon>Basidiomycota</taxon>
        <taxon>Agaricomycotina</taxon>
        <taxon>Agaricomycetes</taxon>
        <taxon>Agaricomycetidae</taxon>
        <taxon>Atheliales</taxon>
        <taxon>Atheliaceae</taxon>
        <taxon>Piloderma</taxon>
    </lineage>
</organism>
<sequence length="82" mass="9455">IKFFPRYDSPYTVIDVHPENSNYTLELPNSPNIFPTFHSSELKPHFTNDCSLFPSHEMAKPQPVITNQGIKEYLVQDIIDSC</sequence>
<dbReference type="Proteomes" id="UP000054166">
    <property type="component" value="Unassembled WGS sequence"/>
</dbReference>
<reference evidence="2 3" key="1">
    <citation type="submission" date="2014-04" db="EMBL/GenBank/DDBJ databases">
        <authorList>
            <consortium name="DOE Joint Genome Institute"/>
            <person name="Kuo A."/>
            <person name="Tarkka M."/>
            <person name="Buscot F."/>
            <person name="Kohler A."/>
            <person name="Nagy L.G."/>
            <person name="Floudas D."/>
            <person name="Copeland A."/>
            <person name="Barry K.W."/>
            <person name="Cichocki N."/>
            <person name="Veneault-Fourrey C."/>
            <person name="LaButti K."/>
            <person name="Lindquist E.A."/>
            <person name="Lipzen A."/>
            <person name="Lundell T."/>
            <person name="Morin E."/>
            <person name="Murat C."/>
            <person name="Sun H."/>
            <person name="Tunlid A."/>
            <person name="Henrissat B."/>
            <person name="Grigoriev I.V."/>
            <person name="Hibbett D.S."/>
            <person name="Martin F."/>
            <person name="Nordberg H.P."/>
            <person name="Cantor M.N."/>
            <person name="Hua S.X."/>
        </authorList>
    </citation>
    <scope>NUCLEOTIDE SEQUENCE [LARGE SCALE GENOMIC DNA]</scope>
    <source>
        <strain evidence="2 3">F 1598</strain>
    </source>
</reference>